<dbReference type="AlphaFoldDB" id="A0AA39W7J6"/>
<evidence type="ECO:0000313" key="2">
    <source>
        <dbReference type="EMBL" id="KAK0605141.1"/>
    </source>
</evidence>
<reference evidence="2" key="2">
    <citation type="submission" date="2023-06" db="EMBL/GenBank/DDBJ databases">
        <authorList>
            <person name="Swenson N.G."/>
            <person name="Wegrzyn J.L."/>
            <person name="Mcevoy S.L."/>
        </authorList>
    </citation>
    <scope>NUCLEOTIDE SEQUENCE</scope>
    <source>
        <strain evidence="2">NS2018</strain>
        <tissue evidence="2">Leaf</tissue>
    </source>
</reference>
<feature type="compositionally biased region" description="Basic and acidic residues" evidence="1">
    <location>
        <begin position="1"/>
        <end position="12"/>
    </location>
</feature>
<sequence>MAVTDDRRRQTPVDEDQGNQTSSGNHQLHFERGCVQTSATVDGGRSFLSIPLFSGLSDGEHRSRRPAAPSTSSRSAARPVSLLVPSPPSVFAVGRSSSEVGGGGLFWSSKERPDFSVESEGVDCFRHEGVADLVSVDFSEWRPVAKEEQPSSGDDLEFGGGHRWPSVYFSSF</sequence>
<feature type="compositionally biased region" description="Low complexity" evidence="1">
    <location>
        <begin position="66"/>
        <end position="82"/>
    </location>
</feature>
<dbReference type="Proteomes" id="UP001168877">
    <property type="component" value="Unassembled WGS sequence"/>
</dbReference>
<protein>
    <submittedName>
        <fullName evidence="2">Uncharacterized protein</fullName>
    </submittedName>
</protein>
<keyword evidence="3" id="KW-1185">Reference proteome</keyword>
<feature type="region of interest" description="Disordered" evidence="1">
    <location>
        <begin position="1"/>
        <end position="31"/>
    </location>
</feature>
<proteinExistence type="predicted"/>
<evidence type="ECO:0000256" key="1">
    <source>
        <dbReference type="SAM" id="MobiDB-lite"/>
    </source>
</evidence>
<comment type="caution">
    <text evidence="2">The sequence shown here is derived from an EMBL/GenBank/DDBJ whole genome shotgun (WGS) entry which is preliminary data.</text>
</comment>
<evidence type="ECO:0000313" key="3">
    <source>
        <dbReference type="Proteomes" id="UP001168877"/>
    </source>
</evidence>
<dbReference type="EMBL" id="JAUESC010000002">
    <property type="protein sequence ID" value="KAK0605141.1"/>
    <property type="molecule type" value="Genomic_DNA"/>
</dbReference>
<accession>A0AA39W7J6</accession>
<reference evidence="2" key="1">
    <citation type="journal article" date="2022" name="Plant J.">
        <title>Strategies of tolerance reflected in two North American maple genomes.</title>
        <authorList>
            <person name="McEvoy S.L."/>
            <person name="Sezen U.U."/>
            <person name="Trouern-Trend A."/>
            <person name="McMahon S.M."/>
            <person name="Schaberg P.G."/>
            <person name="Yang J."/>
            <person name="Wegrzyn J.L."/>
            <person name="Swenson N.G."/>
        </authorList>
    </citation>
    <scope>NUCLEOTIDE SEQUENCE</scope>
    <source>
        <strain evidence="2">NS2018</strain>
    </source>
</reference>
<name>A0AA39W7J6_ACESA</name>
<organism evidence="2 3">
    <name type="scientific">Acer saccharum</name>
    <name type="common">Sugar maple</name>
    <dbReference type="NCBI Taxonomy" id="4024"/>
    <lineage>
        <taxon>Eukaryota</taxon>
        <taxon>Viridiplantae</taxon>
        <taxon>Streptophyta</taxon>
        <taxon>Embryophyta</taxon>
        <taxon>Tracheophyta</taxon>
        <taxon>Spermatophyta</taxon>
        <taxon>Magnoliopsida</taxon>
        <taxon>eudicotyledons</taxon>
        <taxon>Gunneridae</taxon>
        <taxon>Pentapetalae</taxon>
        <taxon>rosids</taxon>
        <taxon>malvids</taxon>
        <taxon>Sapindales</taxon>
        <taxon>Sapindaceae</taxon>
        <taxon>Hippocastanoideae</taxon>
        <taxon>Acereae</taxon>
        <taxon>Acer</taxon>
    </lineage>
</organism>
<feature type="region of interest" description="Disordered" evidence="1">
    <location>
        <begin position="54"/>
        <end position="82"/>
    </location>
</feature>
<gene>
    <name evidence="2" type="ORF">LWI29_023150</name>
</gene>